<accession>A0A179DIG1</accession>
<gene>
    <name evidence="8" type="ORF">A5893_04570</name>
</gene>
<feature type="transmembrane region" description="Helical" evidence="6">
    <location>
        <begin position="277"/>
        <end position="297"/>
    </location>
</feature>
<evidence type="ECO:0000256" key="6">
    <source>
        <dbReference type="SAM" id="Phobius"/>
    </source>
</evidence>
<dbReference type="AlphaFoldDB" id="A0A179DIG1"/>
<dbReference type="STRING" id="1826909.A5893_04570"/>
<evidence type="ECO:0000256" key="5">
    <source>
        <dbReference type="ARBA" id="ARBA00023136"/>
    </source>
</evidence>
<dbReference type="GO" id="GO:0005886">
    <property type="term" value="C:plasma membrane"/>
    <property type="evidence" value="ECO:0007669"/>
    <property type="project" value="UniProtKB-SubCell"/>
</dbReference>
<dbReference type="Pfam" id="PF00535">
    <property type="entry name" value="Glycos_transf_2"/>
    <property type="match status" value="1"/>
</dbReference>
<evidence type="ECO:0000256" key="2">
    <source>
        <dbReference type="ARBA" id="ARBA00022475"/>
    </source>
</evidence>
<dbReference type="Gene3D" id="3.90.550.10">
    <property type="entry name" value="Spore Coat Polysaccharide Biosynthesis Protein SpsA, Chain A"/>
    <property type="match status" value="1"/>
</dbReference>
<comment type="subcellular location">
    <subcellularLocation>
        <location evidence="1">Cell membrane</location>
    </subcellularLocation>
</comment>
<keyword evidence="6" id="KW-0812">Transmembrane</keyword>
<feature type="domain" description="Glycosyltransferase 2-like" evidence="7">
    <location>
        <begin position="41"/>
        <end position="208"/>
    </location>
</feature>
<evidence type="ECO:0000313" key="8">
    <source>
        <dbReference type="EMBL" id="OAQ40233.1"/>
    </source>
</evidence>
<dbReference type="PANTHER" id="PTHR43646">
    <property type="entry name" value="GLYCOSYLTRANSFERASE"/>
    <property type="match status" value="1"/>
</dbReference>
<reference evidence="8 9" key="2">
    <citation type="submission" date="2016-06" db="EMBL/GenBank/DDBJ databases">
        <title>Pedobacter psychrophilus sp. nov., isolated from Antarctic fragmentary rock.</title>
        <authorList>
            <person name="Svec P."/>
        </authorList>
    </citation>
    <scope>NUCLEOTIDE SEQUENCE [LARGE SCALE GENOMIC DNA]</scope>
    <source>
        <strain evidence="8 9">CCM 8644</strain>
    </source>
</reference>
<evidence type="ECO:0000256" key="3">
    <source>
        <dbReference type="ARBA" id="ARBA00022676"/>
    </source>
</evidence>
<dbReference type="SUPFAM" id="SSF53448">
    <property type="entry name" value="Nucleotide-diphospho-sugar transferases"/>
    <property type="match status" value="1"/>
</dbReference>
<protein>
    <submittedName>
        <fullName evidence="8">Glycosyl transferase family 2</fullName>
    </submittedName>
</protein>
<dbReference type="GO" id="GO:0016757">
    <property type="term" value="F:glycosyltransferase activity"/>
    <property type="evidence" value="ECO:0007669"/>
    <property type="project" value="UniProtKB-KW"/>
</dbReference>
<dbReference type="Proteomes" id="UP000078459">
    <property type="component" value="Unassembled WGS sequence"/>
</dbReference>
<feature type="transmembrane region" description="Helical" evidence="6">
    <location>
        <begin position="329"/>
        <end position="347"/>
    </location>
</feature>
<evidence type="ECO:0000313" key="9">
    <source>
        <dbReference type="Proteomes" id="UP000078459"/>
    </source>
</evidence>
<dbReference type="CDD" id="cd00761">
    <property type="entry name" value="Glyco_tranf_GTA_type"/>
    <property type="match status" value="1"/>
</dbReference>
<keyword evidence="6" id="KW-1133">Transmembrane helix</keyword>
<dbReference type="PANTHER" id="PTHR43646:SF2">
    <property type="entry name" value="GLYCOSYLTRANSFERASE 2-LIKE DOMAIN-CONTAINING PROTEIN"/>
    <property type="match status" value="1"/>
</dbReference>
<feature type="transmembrane region" description="Helical" evidence="6">
    <location>
        <begin position="6"/>
        <end position="24"/>
    </location>
</feature>
<dbReference type="InterPro" id="IPR001173">
    <property type="entry name" value="Glyco_trans_2-like"/>
</dbReference>
<evidence type="ECO:0000259" key="7">
    <source>
        <dbReference type="Pfam" id="PF00535"/>
    </source>
</evidence>
<organism evidence="8 9">
    <name type="scientific">Pedobacter psychrophilus</name>
    <dbReference type="NCBI Taxonomy" id="1826909"/>
    <lineage>
        <taxon>Bacteria</taxon>
        <taxon>Pseudomonadati</taxon>
        <taxon>Bacteroidota</taxon>
        <taxon>Sphingobacteriia</taxon>
        <taxon>Sphingobacteriales</taxon>
        <taxon>Sphingobacteriaceae</taxon>
        <taxon>Pedobacter</taxon>
    </lineage>
</organism>
<proteinExistence type="predicted"/>
<keyword evidence="9" id="KW-1185">Reference proteome</keyword>
<name>A0A179DIG1_9SPHI</name>
<comment type="caution">
    <text evidence="8">The sequence shown here is derived from an EMBL/GenBank/DDBJ whole genome shotgun (WGS) entry which is preliminary data.</text>
</comment>
<keyword evidence="5 6" id="KW-0472">Membrane</keyword>
<keyword evidence="3" id="KW-0328">Glycosyltransferase</keyword>
<feature type="transmembrane region" description="Helical" evidence="6">
    <location>
        <begin position="303"/>
        <end position="322"/>
    </location>
</feature>
<keyword evidence="2" id="KW-1003">Cell membrane</keyword>
<dbReference type="OrthoDB" id="9800276at2"/>
<evidence type="ECO:0000256" key="4">
    <source>
        <dbReference type="ARBA" id="ARBA00022679"/>
    </source>
</evidence>
<sequence length="364" mass="42292">MIYFFYIIFFFLILRFTVTLFNFISNPKLTHSPKNYMDLVSILIPARNEEENILMLLNSIKSQDYYNIEVIVLDDNSDDETYQIVNEFCQTDNRFKIIKGEPLPQGWLGKNYACYQLAKQAKGDFLLFLDADEMVKDGLINNSLYRMQIGKLSLLSLFTNQITKTFGEKAVVPLMHYLLLNLLPLRLVKLSKLPSLSAASGQFMLFRAQDYHQNQWHKQVKAKVVEDIEIMKLVKENKLNGEALLANGYIYCRMYKSYKESIEGFSKNLLSGFGNSIFGLLVYLFLVVFGPIFILFFLNFQLFYFAITLIIFSRLMISYLSGQNVLMNIIFHILQMINLLVIATLSIKKSLSKTLYWKGRTIHT</sequence>
<dbReference type="EMBL" id="LWHJ01000022">
    <property type="protein sequence ID" value="OAQ40233.1"/>
    <property type="molecule type" value="Genomic_DNA"/>
</dbReference>
<evidence type="ECO:0000256" key="1">
    <source>
        <dbReference type="ARBA" id="ARBA00004236"/>
    </source>
</evidence>
<keyword evidence="4 8" id="KW-0808">Transferase</keyword>
<reference evidence="8 9" key="1">
    <citation type="submission" date="2016-04" db="EMBL/GenBank/DDBJ databases">
        <authorList>
            <person name="Evans L.H."/>
            <person name="Alamgir A."/>
            <person name="Owens N."/>
            <person name="Weber N.D."/>
            <person name="Virtaneva K."/>
            <person name="Barbian K."/>
            <person name="Babar A."/>
            <person name="Rosenke K."/>
        </authorList>
    </citation>
    <scope>NUCLEOTIDE SEQUENCE [LARGE SCALE GENOMIC DNA]</scope>
    <source>
        <strain evidence="8 9">CCM 8644</strain>
    </source>
</reference>
<dbReference type="InterPro" id="IPR029044">
    <property type="entry name" value="Nucleotide-diphossugar_trans"/>
</dbReference>